<evidence type="ECO:0000259" key="7">
    <source>
        <dbReference type="PROSITE" id="PS50110"/>
    </source>
</evidence>
<dbReference type="RefSeq" id="WP_078685169.1">
    <property type="nucleotide sequence ID" value="NZ_FUYA01000005.1"/>
</dbReference>
<dbReference type="PROSITE" id="PS50110">
    <property type="entry name" value="RESPONSE_REGULATORY"/>
    <property type="match status" value="1"/>
</dbReference>
<keyword evidence="3" id="KW-0238">DNA-binding</keyword>
<dbReference type="InterPro" id="IPR039420">
    <property type="entry name" value="WalR-like"/>
</dbReference>
<dbReference type="InterPro" id="IPR000792">
    <property type="entry name" value="Tscrpt_reg_LuxR_C"/>
</dbReference>
<dbReference type="Pfam" id="PF00196">
    <property type="entry name" value="GerE"/>
    <property type="match status" value="1"/>
</dbReference>
<keyword evidence="2" id="KW-0805">Transcription regulation</keyword>
<dbReference type="InterPro" id="IPR058245">
    <property type="entry name" value="NreC/VraR/RcsB-like_REC"/>
</dbReference>
<dbReference type="GO" id="GO:0003677">
    <property type="term" value="F:DNA binding"/>
    <property type="evidence" value="ECO:0007669"/>
    <property type="project" value="UniProtKB-KW"/>
</dbReference>
<dbReference type="GO" id="GO:0000160">
    <property type="term" value="P:phosphorelay signal transduction system"/>
    <property type="evidence" value="ECO:0007669"/>
    <property type="project" value="InterPro"/>
</dbReference>
<evidence type="ECO:0000313" key="9">
    <source>
        <dbReference type="Proteomes" id="UP000189733"/>
    </source>
</evidence>
<dbReference type="PROSITE" id="PS50043">
    <property type="entry name" value="HTH_LUXR_2"/>
    <property type="match status" value="1"/>
</dbReference>
<dbReference type="InterPro" id="IPR011006">
    <property type="entry name" value="CheY-like_superfamily"/>
</dbReference>
<dbReference type="PRINTS" id="PR00038">
    <property type="entry name" value="HTHLUXR"/>
</dbReference>
<dbReference type="OrthoDB" id="9780312at2"/>
<dbReference type="Proteomes" id="UP000189733">
    <property type="component" value="Unassembled WGS sequence"/>
</dbReference>
<dbReference type="InterPro" id="IPR001789">
    <property type="entry name" value="Sig_transdc_resp-reg_receiver"/>
</dbReference>
<reference evidence="8 9" key="1">
    <citation type="submission" date="2017-02" db="EMBL/GenBank/DDBJ databases">
        <authorList>
            <person name="Peterson S.W."/>
        </authorList>
    </citation>
    <scope>NUCLEOTIDE SEQUENCE [LARGE SCALE GENOMIC DNA]</scope>
    <source>
        <strain evidence="8 9">DSM 18034</strain>
    </source>
</reference>
<evidence type="ECO:0000313" key="8">
    <source>
        <dbReference type="EMBL" id="SKA73656.1"/>
    </source>
</evidence>
<evidence type="ECO:0000259" key="6">
    <source>
        <dbReference type="PROSITE" id="PS50043"/>
    </source>
</evidence>
<dbReference type="GO" id="GO:0006355">
    <property type="term" value="P:regulation of DNA-templated transcription"/>
    <property type="evidence" value="ECO:0007669"/>
    <property type="project" value="InterPro"/>
</dbReference>
<feature type="domain" description="HTH luxR-type" evidence="6">
    <location>
        <begin position="152"/>
        <end position="217"/>
    </location>
</feature>
<evidence type="ECO:0000256" key="4">
    <source>
        <dbReference type="ARBA" id="ARBA00023163"/>
    </source>
</evidence>
<dbReference type="PANTHER" id="PTHR43214">
    <property type="entry name" value="TWO-COMPONENT RESPONSE REGULATOR"/>
    <property type="match status" value="1"/>
</dbReference>
<feature type="modified residue" description="4-aspartylphosphate" evidence="5">
    <location>
        <position position="60"/>
    </location>
</feature>
<sequence>MESGTQATTIFIAEDHTLLREGLKALIGGHTNWKIVGEASDGIETLERLRGLNVDLLLIDLSMPRLSGVRVIEEVKRAYPQTHVLVLTGHSDEEFVYAALRAGADGYVVKDSTNEDLATAVKSVTEGKGYLSPSISLDVIRGYLDNKSGESQHNLLSALTRREKEVLQLVVEGHSNPEIADILYISIKTVEKHKTNIMRKLNVTNQNELRKLARSTPFQF</sequence>
<dbReference type="SMART" id="SM00448">
    <property type="entry name" value="REC"/>
    <property type="match status" value="1"/>
</dbReference>
<dbReference type="CDD" id="cd17535">
    <property type="entry name" value="REC_NarL-like"/>
    <property type="match status" value="1"/>
</dbReference>
<dbReference type="SUPFAM" id="SSF52172">
    <property type="entry name" value="CheY-like"/>
    <property type="match status" value="1"/>
</dbReference>
<dbReference type="SUPFAM" id="SSF46894">
    <property type="entry name" value="C-terminal effector domain of the bipartite response regulators"/>
    <property type="match status" value="1"/>
</dbReference>
<evidence type="ECO:0000256" key="3">
    <source>
        <dbReference type="ARBA" id="ARBA00023125"/>
    </source>
</evidence>
<dbReference type="STRING" id="1121442.SAMN02745702_01893"/>
<dbReference type="AlphaFoldDB" id="A0A1T4W8R3"/>
<dbReference type="Gene3D" id="3.40.50.2300">
    <property type="match status" value="1"/>
</dbReference>
<evidence type="ECO:0000256" key="1">
    <source>
        <dbReference type="ARBA" id="ARBA00022553"/>
    </source>
</evidence>
<dbReference type="PANTHER" id="PTHR43214:SF41">
    <property type="entry name" value="NITRATE_NITRITE RESPONSE REGULATOR PROTEIN NARP"/>
    <property type="match status" value="1"/>
</dbReference>
<name>A0A1T4W8R3_9BACT</name>
<dbReference type="SMART" id="SM00421">
    <property type="entry name" value="HTH_LUXR"/>
    <property type="match status" value="1"/>
</dbReference>
<dbReference type="InterPro" id="IPR016032">
    <property type="entry name" value="Sig_transdc_resp-reg_C-effctor"/>
</dbReference>
<dbReference type="PROSITE" id="PS00622">
    <property type="entry name" value="HTH_LUXR_1"/>
    <property type="match status" value="1"/>
</dbReference>
<keyword evidence="1 5" id="KW-0597">Phosphoprotein</keyword>
<dbReference type="EMBL" id="FUYA01000005">
    <property type="protein sequence ID" value="SKA73656.1"/>
    <property type="molecule type" value="Genomic_DNA"/>
</dbReference>
<organism evidence="8 9">
    <name type="scientific">Desulfobaculum bizertense DSM 18034</name>
    <dbReference type="NCBI Taxonomy" id="1121442"/>
    <lineage>
        <taxon>Bacteria</taxon>
        <taxon>Pseudomonadati</taxon>
        <taxon>Thermodesulfobacteriota</taxon>
        <taxon>Desulfovibrionia</taxon>
        <taxon>Desulfovibrionales</taxon>
        <taxon>Desulfovibrionaceae</taxon>
        <taxon>Desulfobaculum</taxon>
    </lineage>
</organism>
<proteinExistence type="predicted"/>
<protein>
    <submittedName>
        <fullName evidence="8">Two component transcriptional regulator, LuxR family</fullName>
    </submittedName>
</protein>
<keyword evidence="9" id="KW-1185">Reference proteome</keyword>
<evidence type="ECO:0000256" key="2">
    <source>
        <dbReference type="ARBA" id="ARBA00023015"/>
    </source>
</evidence>
<keyword evidence="4" id="KW-0804">Transcription</keyword>
<feature type="domain" description="Response regulatory" evidence="7">
    <location>
        <begin position="9"/>
        <end position="125"/>
    </location>
</feature>
<dbReference type="CDD" id="cd06170">
    <property type="entry name" value="LuxR_C_like"/>
    <property type="match status" value="1"/>
</dbReference>
<evidence type="ECO:0000256" key="5">
    <source>
        <dbReference type="PROSITE-ProRule" id="PRU00169"/>
    </source>
</evidence>
<dbReference type="Pfam" id="PF00072">
    <property type="entry name" value="Response_reg"/>
    <property type="match status" value="1"/>
</dbReference>
<gene>
    <name evidence="8" type="ORF">SAMN02745702_01893</name>
</gene>
<accession>A0A1T4W8R3</accession>